<proteinExistence type="predicted"/>
<dbReference type="AlphaFoldDB" id="A0A974P5K4"/>
<evidence type="ECO:0000313" key="1">
    <source>
        <dbReference type="EMBL" id="QQZ51397.1"/>
    </source>
</evidence>
<sequence>MNAIQVIGTHNSYKLAIAPAEMALVRMANPGEAMHLDYAHPGLTVELNAGARQLELDLLNDPEGGRYADPWP</sequence>
<reference evidence="1" key="1">
    <citation type="submission" date="2021-01" db="EMBL/GenBank/DDBJ databases">
        <title>Genome sequence of Phenylobacterium sp. 20VBR1 isolated from a valley glaceir, Ny-Alesund, Svalbard.</title>
        <authorList>
            <person name="Thomas F.A."/>
            <person name="Krishnan K.P."/>
            <person name="Sinha R.K."/>
        </authorList>
    </citation>
    <scope>NUCLEOTIDE SEQUENCE</scope>
    <source>
        <strain evidence="1">20VBR1</strain>
    </source>
</reference>
<protein>
    <submittedName>
        <fullName evidence="1">Uncharacterized protein</fullName>
    </submittedName>
</protein>
<dbReference type="Gene3D" id="3.20.20.190">
    <property type="entry name" value="Phosphatidylinositol (PI) phosphodiesterase"/>
    <property type="match status" value="1"/>
</dbReference>
<dbReference type="GO" id="GO:0006629">
    <property type="term" value="P:lipid metabolic process"/>
    <property type="evidence" value="ECO:0007669"/>
    <property type="project" value="InterPro"/>
</dbReference>
<name>A0A974P5K4_9CAUL</name>
<dbReference type="GO" id="GO:0008081">
    <property type="term" value="F:phosphoric diester hydrolase activity"/>
    <property type="evidence" value="ECO:0007669"/>
    <property type="project" value="InterPro"/>
</dbReference>
<dbReference type="Pfam" id="PF16670">
    <property type="entry name" value="PI-PLC-C1"/>
    <property type="match status" value="1"/>
</dbReference>
<organism evidence="1">
    <name type="scientific">Phenylobacterium glaciei</name>
    <dbReference type="NCBI Taxonomy" id="2803784"/>
    <lineage>
        <taxon>Bacteria</taxon>
        <taxon>Pseudomonadati</taxon>
        <taxon>Pseudomonadota</taxon>
        <taxon>Alphaproteobacteria</taxon>
        <taxon>Caulobacterales</taxon>
        <taxon>Caulobacteraceae</taxon>
        <taxon>Phenylobacterium</taxon>
    </lineage>
</organism>
<dbReference type="InterPro" id="IPR032075">
    <property type="entry name" value="PI-PLC-C1"/>
</dbReference>
<gene>
    <name evidence="1" type="ORF">JKL49_10460</name>
</gene>
<dbReference type="EMBL" id="CP068570">
    <property type="protein sequence ID" value="QQZ51397.1"/>
    <property type="molecule type" value="Genomic_DNA"/>
</dbReference>
<accession>A0A974P5K4</accession>
<dbReference type="SUPFAM" id="SSF51695">
    <property type="entry name" value="PLC-like phosphodiesterases"/>
    <property type="match status" value="1"/>
</dbReference>
<dbReference type="InterPro" id="IPR017946">
    <property type="entry name" value="PLC-like_Pdiesterase_TIM-brl"/>
</dbReference>